<dbReference type="PANTHER" id="PTHR34930:SF2">
    <property type="entry name" value="MICROTUBULE-ASSOCIATED PROTEIN JUPITER"/>
    <property type="match status" value="1"/>
</dbReference>
<comment type="function">
    <text evidence="1">Binds to all microtubule populations.</text>
</comment>
<evidence type="ECO:0000256" key="5">
    <source>
        <dbReference type="ARBA" id="ARBA00021471"/>
    </source>
</evidence>
<organism evidence="11 12">
    <name type="scientific">Araneus ventricosus</name>
    <name type="common">Orbweaver spider</name>
    <name type="synonym">Epeira ventricosa</name>
    <dbReference type="NCBI Taxonomy" id="182803"/>
    <lineage>
        <taxon>Eukaryota</taxon>
        <taxon>Metazoa</taxon>
        <taxon>Ecdysozoa</taxon>
        <taxon>Arthropoda</taxon>
        <taxon>Chelicerata</taxon>
        <taxon>Arachnida</taxon>
        <taxon>Araneae</taxon>
        <taxon>Araneomorphae</taxon>
        <taxon>Entelegynae</taxon>
        <taxon>Araneoidea</taxon>
        <taxon>Araneidae</taxon>
        <taxon>Araneus</taxon>
    </lineage>
</organism>
<comment type="similarity">
    <text evidence="4">Belongs to the MAP Jupiter family.</text>
</comment>
<reference evidence="11 12" key="1">
    <citation type="journal article" date="2019" name="Sci. Rep.">
        <title>Orb-weaving spider Araneus ventricosus genome elucidates the spidroin gene catalogue.</title>
        <authorList>
            <person name="Kono N."/>
            <person name="Nakamura H."/>
            <person name="Ohtoshi R."/>
            <person name="Moran D.A.P."/>
            <person name="Shinohara A."/>
            <person name="Yoshida Y."/>
            <person name="Fujiwara M."/>
            <person name="Mori M."/>
            <person name="Tomita M."/>
            <person name="Arakawa K."/>
        </authorList>
    </citation>
    <scope>NUCLEOTIDE SEQUENCE [LARGE SCALE GENOMIC DNA]</scope>
</reference>
<dbReference type="AlphaFoldDB" id="A0A4Y2CDF4"/>
<keyword evidence="8" id="KW-0493">Microtubule</keyword>
<dbReference type="GO" id="GO:0005874">
    <property type="term" value="C:microtubule"/>
    <property type="evidence" value="ECO:0007669"/>
    <property type="project" value="UniProtKB-KW"/>
</dbReference>
<evidence type="ECO:0000256" key="9">
    <source>
        <dbReference type="ARBA" id="ARBA00023242"/>
    </source>
</evidence>
<keyword evidence="7" id="KW-0597">Phosphoprotein</keyword>
<evidence type="ECO:0000256" key="3">
    <source>
        <dbReference type="ARBA" id="ARBA00004186"/>
    </source>
</evidence>
<keyword evidence="6" id="KW-0963">Cytoplasm</keyword>
<comment type="subcellular location">
    <subcellularLocation>
        <location evidence="3">Cytoplasm</location>
        <location evidence="3">Cytoskeleton</location>
        <location evidence="3">Spindle</location>
    </subcellularLocation>
    <subcellularLocation>
        <location evidence="2">Nucleus</location>
    </subcellularLocation>
</comment>
<feature type="region of interest" description="Disordered" evidence="10">
    <location>
        <begin position="1"/>
        <end position="178"/>
    </location>
</feature>
<evidence type="ECO:0000256" key="1">
    <source>
        <dbReference type="ARBA" id="ARBA00003805"/>
    </source>
</evidence>
<accession>A0A4Y2CDF4</accession>
<evidence type="ECO:0000256" key="10">
    <source>
        <dbReference type="SAM" id="MobiDB-lite"/>
    </source>
</evidence>
<evidence type="ECO:0000313" key="12">
    <source>
        <dbReference type="Proteomes" id="UP000499080"/>
    </source>
</evidence>
<evidence type="ECO:0000256" key="2">
    <source>
        <dbReference type="ARBA" id="ARBA00004123"/>
    </source>
</evidence>
<comment type="caution">
    <text evidence="11">The sequence shown here is derived from an EMBL/GenBank/DDBJ whole genome shotgun (WGS) entry which is preliminary data.</text>
</comment>
<dbReference type="PANTHER" id="PTHR34930">
    <property type="entry name" value="GEO05313P1"/>
    <property type="match status" value="1"/>
</dbReference>
<dbReference type="GO" id="GO:0005819">
    <property type="term" value="C:spindle"/>
    <property type="evidence" value="ECO:0007669"/>
    <property type="project" value="UniProtKB-SubCell"/>
</dbReference>
<name>A0A4Y2CDF4_ARAVE</name>
<dbReference type="GO" id="GO:0005634">
    <property type="term" value="C:nucleus"/>
    <property type="evidence" value="ECO:0007669"/>
    <property type="project" value="UniProtKB-SubCell"/>
</dbReference>
<evidence type="ECO:0000256" key="8">
    <source>
        <dbReference type="ARBA" id="ARBA00022701"/>
    </source>
</evidence>
<protein>
    <recommendedName>
        <fullName evidence="5">Microtubule-associated protein Jupiter</fullName>
    </recommendedName>
</protein>
<keyword evidence="12" id="KW-1185">Reference proteome</keyword>
<gene>
    <name evidence="11" type="ORF">AVEN_218969_1</name>
</gene>
<evidence type="ECO:0000256" key="4">
    <source>
        <dbReference type="ARBA" id="ARBA00005344"/>
    </source>
</evidence>
<keyword evidence="9" id="KW-0539">Nucleus</keyword>
<dbReference type="EMBL" id="BGPR01000174">
    <property type="protein sequence ID" value="GBM01848.1"/>
    <property type="molecule type" value="Genomic_DNA"/>
</dbReference>
<evidence type="ECO:0000313" key="11">
    <source>
        <dbReference type="EMBL" id="GBM01848.1"/>
    </source>
</evidence>
<dbReference type="InterPro" id="IPR033335">
    <property type="entry name" value="JUPITER"/>
</dbReference>
<evidence type="ECO:0000256" key="7">
    <source>
        <dbReference type="ARBA" id="ARBA00022553"/>
    </source>
</evidence>
<sequence length="178" mass="19332">MTSTEFTIGLDGSRNSSKVLKPPGGGSSDIFGTGATQFSSNERQKNKEAASGNTQNRLFGSSDNGTSTPTKKHTTSNIFASEPLQPAKSKSFKKPYVRRNPITGEEYEIYQENEKKENGDEEKNGVEKEKNGDEQDNNVEQNGGTTEEEKKTEVPPAKPITTSIRVRNPPGGKSSGIF</sequence>
<evidence type="ECO:0000256" key="6">
    <source>
        <dbReference type="ARBA" id="ARBA00022490"/>
    </source>
</evidence>
<proteinExistence type="inferred from homology"/>
<feature type="compositionally biased region" description="Basic and acidic residues" evidence="10">
    <location>
        <begin position="112"/>
        <end position="133"/>
    </location>
</feature>
<feature type="compositionally biased region" description="Polar residues" evidence="10">
    <location>
        <begin position="51"/>
        <end position="79"/>
    </location>
</feature>
<dbReference type="Proteomes" id="UP000499080">
    <property type="component" value="Unassembled WGS sequence"/>
</dbReference>
<dbReference type="OrthoDB" id="10071234at2759"/>